<dbReference type="InterPro" id="IPR001041">
    <property type="entry name" value="2Fe-2S_ferredoxin-type"/>
</dbReference>
<organism evidence="14 15">
    <name type="scientific">Erythranthe guttata</name>
    <name type="common">Yellow monkey flower</name>
    <name type="synonym">Mimulus guttatus</name>
    <dbReference type="NCBI Taxonomy" id="4155"/>
    <lineage>
        <taxon>Eukaryota</taxon>
        <taxon>Viridiplantae</taxon>
        <taxon>Streptophyta</taxon>
        <taxon>Embryophyta</taxon>
        <taxon>Tracheophyta</taxon>
        <taxon>Spermatophyta</taxon>
        <taxon>Magnoliopsida</taxon>
        <taxon>eudicotyledons</taxon>
        <taxon>Gunneridae</taxon>
        <taxon>Pentapetalae</taxon>
        <taxon>asterids</taxon>
        <taxon>lamiids</taxon>
        <taxon>Lamiales</taxon>
        <taxon>Phrymaceae</taxon>
        <taxon>Erythranthe</taxon>
    </lineage>
</organism>
<dbReference type="AlphaFoldDB" id="A0A022R5H2"/>
<name>A0A022R5H2_ERYGU</name>
<comment type="cofactor">
    <cofactor evidence="12">
        <name>[2Fe-2S] cluster</name>
        <dbReference type="ChEBI" id="CHEBI:190135"/>
    </cofactor>
    <text evidence="12">Binds 1 [2Fe-2S] cluster.</text>
</comment>
<dbReference type="PROSITE" id="PS51085">
    <property type="entry name" value="2FE2S_FER_2"/>
    <property type="match status" value="1"/>
</dbReference>
<keyword evidence="5 12" id="KW-0150">Chloroplast</keyword>
<evidence type="ECO:0000256" key="3">
    <source>
        <dbReference type="ARBA" id="ARBA00007874"/>
    </source>
</evidence>
<dbReference type="GO" id="GO:0022900">
    <property type="term" value="P:electron transport chain"/>
    <property type="evidence" value="ECO:0007669"/>
    <property type="project" value="InterPro"/>
</dbReference>
<dbReference type="Proteomes" id="UP000030748">
    <property type="component" value="Unassembled WGS sequence"/>
</dbReference>
<evidence type="ECO:0000256" key="1">
    <source>
        <dbReference type="ARBA" id="ARBA00003532"/>
    </source>
</evidence>
<comment type="similarity">
    <text evidence="3 12">Belongs to the 2Fe2S plant-type ferredoxin family.</text>
</comment>
<evidence type="ECO:0000256" key="9">
    <source>
        <dbReference type="ARBA" id="ARBA00022982"/>
    </source>
</evidence>
<proteinExistence type="inferred from homology"/>
<comment type="function">
    <text evidence="1 12">Ferredoxins are iron-sulfur proteins that transfer electrons in a wide variety of metabolic reactions.</text>
</comment>
<dbReference type="PANTHER" id="PTHR43112">
    <property type="entry name" value="FERREDOXIN"/>
    <property type="match status" value="1"/>
</dbReference>
<evidence type="ECO:0000256" key="7">
    <source>
        <dbReference type="ARBA" id="ARBA00022714"/>
    </source>
</evidence>
<sequence>MFGLKSPSGGGGAKCMATYSVKLITPSGELRFECDDDVYIVDKAEEEGLDVPFACRAGSCSACAGKLVSGGVDQSDGSFLDDEQIDAGWVLTCIAYPTSDVTIVTHREEELTG</sequence>
<feature type="domain" description="2Fe-2S ferredoxin-type" evidence="13">
    <location>
        <begin position="19"/>
        <end position="109"/>
    </location>
</feature>
<keyword evidence="8 12" id="KW-0479">Metal-binding</keyword>
<dbReference type="NCBIfam" id="TIGR02008">
    <property type="entry name" value="fdx_plant"/>
    <property type="match status" value="1"/>
</dbReference>
<dbReference type="SUPFAM" id="SSF54292">
    <property type="entry name" value="2Fe-2S ferredoxin-like"/>
    <property type="match status" value="1"/>
</dbReference>
<evidence type="ECO:0000256" key="11">
    <source>
        <dbReference type="ARBA" id="ARBA00023014"/>
    </source>
</evidence>
<dbReference type="eggNOG" id="ENOG502S1GZ">
    <property type="taxonomic scope" value="Eukaryota"/>
</dbReference>
<dbReference type="PANTHER" id="PTHR43112:SF20">
    <property type="entry name" value="FERREDOXIN"/>
    <property type="match status" value="1"/>
</dbReference>
<gene>
    <name evidence="14" type="ORF">MIMGU_mgv1a025159mg</name>
</gene>
<dbReference type="Gene3D" id="3.10.20.30">
    <property type="match status" value="1"/>
</dbReference>
<dbReference type="InterPro" id="IPR036010">
    <property type="entry name" value="2Fe-2S_ferredoxin-like_sf"/>
</dbReference>
<evidence type="ECO:0000256" key="2">
    <source>
        <dbReference type="ARBA" id="ARBA00004229"/>
    </source>
</evidence>
<evidence type="ECO:0000259" key="13">
    <source>
        <dbReference type="PROSITE" id="PS51085"/>
    </source>
</evidence>
<evidence type="ECO:0000313" key="14">
    <source>
        <dbReference type="EMBL" id="EYU35456.1"/>
    </source>
</evidence>
<dbReference type="InterPro" id="IPR012675">
    <property type="entry name" value="Beta-grasp_dom_sf"/>
</dbReference>
<keyword evidence="9 12" id="KW-0249">Electron transport</keyword>
<evidence type="ECO:0000313" key="15">
    <source>
        <dbReference type="Proteomes" id="UP000030748"/>
    </source>
</evidence>
<dbReference type="GO" id="GO:0009570">
    <property type="term" value="C:chloroplast stroma"/>
    <property type="evidence" value="ECO:0000318"/>
    <property type="project" value="GO_Central"/>
</dbReference>
<keyword evidence="11 12" id="KW-0411">Iron-sulfur</keyword>
<keyword evidence="15" id="KW-1185">Reference proteome</keyword>
<keyword evidence="4 12" id="KW-0813">Transport</keyword>
<evidence type="ECO:0000256" key="4">
    <source>
        <dbReference type="ARBA" id="ARBA00022448"/>
    </source>
</evidence>
<keyword evidence="10 12" id="KW-0408">Iron</keyword>
<dbReference type="EMBL" id="KI630619">
    <property type="protein sequence ID" value="EYU35456.1"/>
    <property type="molecule type" value="Genomic_DNA"/>
</dbReference>
<dbReference type="CDD" id="cd00207">
    <property type="entry name" value="fer2"/>
    <property type="match status" value="1"/>
</dbReference>
<comment type="subcellular location">
    <subcellularLocation>
        <location evidence="2 12">Plastid</location>
        <location evidence="2 12">Chloroplast</location>
    </subcellularLocation>
</comment>
<keyword evidence="6 12" id="KW-0934">Plastid</keyword>
<dbReference type="GO" id="GO:0009055">
    <property type="term" value="F:electron transfer activity"/>
    <property type="evidence" value="ECO:0007669"/>
    <property type="project" value="InterPro"/>
</dbReference>
<evidence type="ECO:0000256" key="10">
    <source>
        <dbReference type="ARBA" id="ARBA00023004"/>
    </source>
</evidence>
<reference evidence="14 15" key="1">
    <citation type="journal article" date="2013" name="Proc. Natl. Acad. Sci. U.S.A.">
        <title>Fine-scale variation in meiotic recombination in Mimulus inferred from population shotgun sequencing.</title>
        <authorList>
            <person name="Hellsten U."/>
            <person name="Wright K.M."/>
            <person name="Jenkins J."/>
            <person name="Shu S."/>
            <person name="Yuan Y."/>
            <person name="Wessler S.R."/>
            <person name="Schmutz J."/>
            <person name="Willis J.H."/>
            <person name="Rokhsar D.S."/>
        </authorList>
    </citation>
    <scope>NUCLEOTIDE SEQUENCE [LARGE SCALE GENOMIC DNA]</scope>
    <source>
        <strain evidence="15">cv. DUN x IM62</strain>
    </source>
</reference>
<dbReference type="InterPro" id="IPR010241">
    <property type="entry name" value="Fd_pln"/>
</dbReference>
<protein>
    <recommendedName>
        <fullName evidence="12">Ferredoxin</fullName>
    </recommendedName>
</protein>
<keyword evidence="7 12" id="KW-0001">2Fe-2S</keyword>
<evidence type="ECO:0000256" key="12">
    <source>
        <dbReference type="RuleBase" id="RU364001"/>
    </source>
</evidence>
<evidence type="ECO:0000256" key="6">
    <source>
        <dbReference type="ARBA" id="ARBA00022640"/>
    </source>
</evidence>
<dbReference type="GO" id="GO:0051537">
    <property type="term" value="F:2 iron, 2 sulfur cluster binding"/>
    <property type="evidence" value="ECO:0007669"/>
    <property type="project" value="UniProtKB-KW"/>
</dbReference>
<accession>A0A022R5H2</accession>
<dbReference type="GO" id="GO:0006124">
    <property type="term" value="P:ferredoxin metabolic process"/>
    <property type="evidence" value="ECO:0007669"/>
    <property type="project" value="UniProtKB-ARBA"/>
</dbReference>
<evidence type="ECO:0000256" key="5">
    <source>
        <dbReference type="ARBA" id="ARBA00022528"/>
    </source>
</evidence>
<dbReference type="STRING" id="4155.A0A022R5H2"/>
<dbReference type="InterPro" id="IPR006058">
    <property type="entry name" value="2Fe2S_fd_BS"/>
</dbReference>
<dbReference type="Pfam" id="PF00111">
    <property type="entry name" value="Fer2"/>
    <property type="match status" value="1"/>
</dbReference>
<dbReference type="PROSITE" id="PS00197">
    <property type="entry name" value="2FE2S_FER_1"/>
    <property type="match status" value="1"/>
</dbReference>
<evidence type="ECO:0000256" key="8">
    <source>
        <dbReference type="ARBA" id="ARBA00022723"/>
    </source>
</evidence>
<dbReference type="GO" id="GO:0046872">
    <property type="term" value="F:metal ion binding"/>
    <property type="evidence" value="ECO:0007669"/>
    <property type="project" value="UniProtKB-KW"/>
</dbReference>
<dbReference type="FunFam" id="3.10.20.30:FF:000014">
    <property type="entry name" value="Ferredoxin"/>
    <property type="match status" value="1"/>
</dbReference>